<dbReference type="InterPro" id="IPR036388">
    <property type="entry name" value="WH-like_DNA-bd_sf"/>
</dbReference>
<dbReference type="SUPFAM" id="SSF88659">
    <property type="entry name" value="Sigma3 and sigma4 domains of RNA polymerase sigma factors"/>
    <property type="match status" value="1"/>
</dbReference>
<keyword evidence="6" id="KW-0614">Plasmid</keyword>
<dbReference type="InterPro" id="IPR051054">
    <property type="entry name" value="SorC_transcr_regulators"/>
</dbReference>
<evidence type="ECO:0000256" key="2">
    <source>
        <dbReference type="ARBA" id="ARBA00023015"/>
    </source>
</evidence>
<name>A0A2L2LM59_AGRTU</name>
<organism evidence="6 7">
    <name type="scientific">Agrobacterium tumefaciens</name>
    <dbReference type="NCBI Taxonomy" id="358"/>
    <lineage>
        <taxon>Bacteria</taxon>
        <taxon>Pseudomonadati</taxon>
        <taxon>Pseudomonadota</taxon>
        <taxon>Alphaproteobacteria</taxon>
        <taxon>Hyphomicrobiales</taxon>
        <taxon>Rhizobiaceae</taxon>
        <taxon>Rhizobium/Agrobacterium group</taxon>
        <taxon>Agrobacterium</taxon>
        <taxon>Agrobacterium tumefaciens complex</taxon>
    </lineage>
</organism>
<keyword evidence="2" id="KW-0805">Transcription regulation</keyword>
<proteinExistence type="inferred from homology"/>
<dbReference type="PANTHER" id="PTHR34294">
    <property type="entry name" value="TRANSCRIPTIONAL REGULATOR-RELATED"/>
    <property type="match status" value="1"/>
</dbReference>
<geneLocation type="plasmid" evidence="7">
    <name>pat1d1609a</name>
</geneLocation>
<dbReference type="Gene3D" id="3.40.50.1360">
    <property type="match status" value="1"/>
</dbReference>
<comment type="similarity">
    <text evidence="1">Belongs to the SorC transcriptional regulatory family.</text>
</comment>
<reference evidence="6 7" key="1">
    <citation type="submission" date="2018-02" db="EMBL/GenBank/DDBJ databases">
        <title>Complete genome sequence of Agrobacterium tumefaciens 1D1609.</title>
        <authorList>
            <person name="Cho S.-T."/>
            <person name="Haryono M."/>
            <person name="Chang H.-H."/>
            <person name="Santos M.N."/>
            <person name="Lai E.-M."/>
            <person name="Kuo C.-H."/>
        </authorList>
    </citation>
    <scope>NUCLEOTIDE SEQUENCE [LARGE SCALE GENOMIC DNA]</scope>
    <source>
        <strain evidence="6 7">1D1609</strain>
        <plasmid evidence="7">Plasmid pat1d1609a</plasmid>
    </source>
</reference>
<protein>
    <submittedName>
        <fullName evidence="6">DeoR family transcriptional regulator</fullName>
    </submittedName>
</protein>
<sequence length="322" mass="35445">MKPEGGRRMQREQHPSNKIIAEVAWMYYVRNLNQGEISETLSISRPTVISYLKLAKERKIVGIQVSPEHYRMNATADALKEKFGLESVHIVPAEGREGETLTRAVCEVAAYHLPDFLQEGDVLGVSWGQTVYFVSEFVPSWPIRDLTVRQLLGSLANPLLSTSESCTTEIARRLDARCITFNAPAVVSSAALANALRAEPIIRDQLEGIRSCNKSLFSLSPCTPDTHVVQFKIATVEEVEDYHRRGAVGIIAGRFIDVEGKAVLGELDERLVGVDHDLLRSMKGLLVVSGSAKRDAVRAALRGGFANHLVADLELASLLLDD</sequence>
<keyword evidence="4" id="KW-0804">Transcription</keyword>
<dbReference type="GO" id="GO:0030246">
    <property type="term" value="F:carbohydrate binding"/>
    <property type="evidence" value="ECO:0007669"/>
    <property type="project" value="InterPro"/>
</dbReference>
<evidence type="ECO:0000256" key="1">
    <source>
        <dbReference type="ARBA" id="ARBA00010466"/>
    </source>
</evidence>
<evidence type="ECO:0000256" key="3">
    <source>
        <dbReference type="ARBA" id="ARBA00023125"/>
    </source>
</evidence>
<dbReference type="InterPro" id="IPR013324">
    <property type="entry name" value="RNA_pol_sigma_r3/r4-like"/>
</dbReference>
<evidence type="ECO:0000313" key="7">
    <source>
        <dbReference type="Proteomes" id="UP000237717"/>
    </source>
</evidence>
<evidence type="ECO:0000313" key="6">
    <source>
        <dbReference type="EMBL" id="AVH45318.1"/>
    </source>
</evidence>
<dbReference type="SUPFAM" id="SSF100950">
    <property type="entry name" value="NagB/RpiA/CoA transferase-like"/>
    <property type="match status" value="1"/>
</dbReference>
<dbReference type="PANTHER" id="PTHR34294:SF1">
    <property type="entry name" value="TRANSCRIPTIONAL REGULATOR LSRR"/>
    <property type="match status" value="1"/>
</dbReference>
<accession>A0A2L2LM59</accession>
<dbReference type="Pfam" id="PF04198">
    <property type="entry name" value="Sugar-bind"/>
    <property type="match status" value="1"/>
</dbReference>
<dbReference type="Proteomes" id="UP000237717">
    <property type="component" value="Plasmid pAt1D1609a"/>
</dbReference>
<evidence type="ECO:0000256" key="4">
    <source>
        <dbReference type="ARBA" id="ARBA00023163"/>
    </source>
</evidence>
<dbReference type="InterPro" id="IPR007324">
    <property type="entry name" value="Sugar-bd_dom_put"/>
</dbReference>
<dbReference type="EMBL" id="CP026927">
    <property type="protein sequence ID" value="AVH45318.1"/>
    <property type="molecule type" value="Genomic_DNA"/>
</dbReference>
<evidence type="ECO:0000259" key="5">
    <source>
        <dbReference type="Pfam" id="PF04198"/>
    </source>
</evidence>
<feature type="domain" description="Sugar-binding" evidence="5">
    <location>
        <begin position="74"/>
        <end position="320"/>
    </location>
</feature>
<gene>
    <name evidence="6" type="ORF">At1D1609_52850</name>
</gene>
<dbReference type="InterPro" id="IPR037171">
    <property type="entry name" value="NagB/RpiA_transferase-like"/>
</dbReference>
<dbReference type="GO" id="GO:0003677">
    <property type="term" value="F:DNA binding"/>
    <property type="evidence" value="ECO:0007669"/>
    <property type="project" value="UniProtKB-KW"/>
</dbReference>
<dbReference type="AlphaFoldDB" id="A0A2L2LM59"/>
<dbReference type="Gene3D" id="1.10.10.10">
    <property type="entry name" value="Winged helix-like DNA-binding domain superfamily/Winged helix DNA-binding domain"/>
    <property type="match status" value="1"/>
</dbReference>
<keyword evidence="3" id="KW-0238">DNA-binding</keyword>